<keyword evidence="1" id="KW-0812">Transmembrane</keyword>
<organism evidence="2">
    <name type="scientific">hydrocarbon metagenome</name>
    <dbReference type="NCBI Taxonomy" id="938273"/>
    <lineage>
        <taxon>unclassified sequences</taxon>
        <taxon>metagenomes</taxon>
        <taxon>ecological metagenomes</taxon>
    </lineage>
</organism>
<dbReference type="AlphaFoldDB" id="A0A0W8E3P4"/>
<evidence type="ECO:0000313" key="2">
    <source>
        <dbReference type="EMBL" id="KUG03014.1"/>
    </source>
</evidence>
<proteinExistence type="predicted"/>
<name>A0A0W8E3P4_9ZZZZ</name>
<reference evidence="2" key="1">
    <citation type="journal article" date="2015" name="Proc. Natl. Acad. Sci. U.S.A.">
        <title>Networks of energetic and metabolic interactions define dynamics in microbial communities.</title>
        <authorList>
            <person name="Embree M."/>
            <person name="Liu J.K."/>
            <person name="Al-Bassam M.M."/>
            <person name="Zengler K."/>
        </authorList>
    </citation>
    <scope>NUCLEOTIDE SEQUENCE</scope>
</reference>
<keyword evidence="1" id="KW-0472">Membrane</keyword>
<comment type="caution">
    <text evidence="2">The sequence shown here is derived from an EMBL/GenBank/DDBJ whole genome shotgun (WGS) entry which is preliminary data.</text>
</comment>
<evidence type="ECO:0000256" key="1">
    <source>
        <dbReference type="SAM" id="Phobius"/>
    </source>
</evidence>
<gene>
    <name evidence="2" type="ORF">ASZ90_019557</name>
</gene>
<dbReference type="EMBL" id="LNQE01001896">
    <property type="protein sequence ID" value="KUG03014.1"/>
    <property type="molecule type" value="Genomic_DNA"/>
</dbReference>
<keyword evidence="1" id="KW-1133">Transmembrane helix</keyword>
<accession>A0A0W8E3P4</accession>
<protein>
    <submittedName>
        <fullName evidence="2">Uncharacterized protein</fullName>
    </submittedName>
</protein>
<feature type="transmembrane region" description="Helical" evidence="1">
    <location>
        <begin position="16"/>
        <end position="37"/>
    </location>
</feature>
<sequence length="41" mass="4500">MFRGLMFDSSLEYAALYTYALTGILLITALVMAVKALKRSG</sequence>